<dbReference type="EMBL" id="RWIT01000002">
    <property type="protein sequence ID" value="RSK49920.1"/>
    <property type="molecule type" value="Genomic_DNA"/>
</dbReference>
<dbReference type="PROSITE" id="PS51257">
    <property type="entry name" value="PROKAR_LIPOPROTEIN"/>
    <property type="match status" value="1"/>
</dbReference>
<dbReference type="AlphaFoldDB" id="A0A428KTS0"/>
<protein>
    <submittedName>
        <fullName evidence="2">DUF2911 domain-containing protein</fullName>
    </submittedName>
</protein>
<feature type="chain" id="PRO_5019129146" evidence="1">
    <location>
        <begin position="21"/>
        <end position="178"/>
    </location>
</feature>
<evidence type="ECO:0000256" key="1">
    <source>
        <dbReference type="SAM" id="SignalP"/>
    </source>
</evidence>
<comment type="caution">
    <text evidence="2">The sequence shown here is derived from an EMBL/GenBank/DDBJ whole genome shotgun (WGS) entry which is preliminary data.</text>
</comment>
<dbReference type="RefSeq" id="WP_125418470.1">
    <property type="nucleotide sequence ID" value="NZ_RWIT01000002.1"/>
</dbReference>
<evidence type="ECO:0000313" key="2">
    <source>
        <dbReference type="EMBL" id="RSK49920.1"/>
    </source>
</evidence>
<accession>A0A428KTS0</accession>
<keyword evidence="3" id="KW-1185">Reference proteome</keyword>
<name>A0A428KTS0_9BACT</name>
<evidence type="ECO:0000313" key="3">
    <source>
        <dbReference type="Proteomes" id="UP000273500"/>
    </source>
</evidence>
<feature type="signal peptide" evidence="1">
    <location>
        <begin position="1"/>
        <end position="20"/>
    </location>
</feature>
<gene>
    <name evidence="2" type="ORF">EI291_04540</name>
</gene>
<dbReference type="Pfam" id="PF11138">
    <property type="entry name" value="DUF2911"/>
    <property type="match status" value="1"/>
</dbReference>
<keyword evidence="1" id="KW-0732">Signal</keyword>
<dbReference type="Proteomes" id="UP000273500">
    <property type="component" value="Unassembled WGS sequence"/>
</dbReference>
<dbReference type="OrthoDB" id="195456at2"/>
<proteinExistence type="predicted"/>
<organism evidence="2 3">
    <name type="scientific">Hymenobacter rigui</name>
    <dbReference type="NCBI Taxonomy" id="334424"/>
    <lineage>
        <taxon>Bacteria</taxon>
        <taxon>Pseudomonadati</taxon>
        <taxon>Bacteroidota</taxon>
        <taxon>Cytophagia</taxon>
        <taxon>Cytophagales</taxon>
        <taxon>Hymenobacteraceae</taxon>
        <taxon>Hymenobacter</taxon>
    </lineage>
</organism>
<sequence length="178" mass="19628">MPVTRTLSVRLLMVPLLLLAACSEQKKPEQKPARPSPPATVTAALPGGTRLSISYSRPSAKERKVFGGLVPYRQVWRTGANEATTFEVNQPVTVQGQPLPAGKYALFTIPAEKEWAIIFNKTAKQWGAYEYQEADDILRVKAKPTTVATPLERFTITADNAGQVTLTWEKTQVSFVVK</sequence>
<reference evidence="2 3" key="1">
    <citation type="submission" date="2018-12" db="EMBL/GenBank/DDBJ databases">
        <authorList>
            <person name="Feng G."/>
            <person name="Zhu H."/>
        </authorList>
    </citation>
    <scope>NUCLEOTIDE SEQUENCE [LARGE SCALE GENOMIC DNA]</scope>
    <source>
        <strain evidence="2 3">KCTC 12533</strain>
    </source>
</reference>
<dbReference type="InterPro" id="IPR021314">
    <property type="entry name" value="DUF2911"/>
</dbReference>